<keyword evidence="5 6" id="KW-0927">Auxin signaling pathway</keyword>
<organism evidence="9 10">
    <name type="scientific">Ilex paraguariensis</name>
    <name type="common">yerba mate</name>
    <dbReference type="NCBI Taxonomy" id="185542"/>
    <lineage>
        <taxon>Eukaryota</taxon>
        <taxon>Viridiplantae</taxon>
        <taxon>Streptophyta</taxon>
        <taxon>Embryophyta</taxon>
        <taxon>Tracheophyta</taxon>
        <taxon>Spermatophyta</taxon>
        <taxon>Magnoliopsida</taxon>
        <taxon>eudicotyledons</taxon>
        <taxon>Gunneridae</taxon>
        <taxon>Pentapetalae</taxon>
        <taxon>asterids</taxon>
        <taxon>campanulids</taxon>
        <taxon>Aquifoliales</taxon>
        <taxon>Aquifoliaceae</taxon>
        <taxon>Ilex</taxon>
    </lineage>
</organism>
<dbReference type="InterPro" id="IPR053793">
    <property type="entry name" value="PB1-like"/>
</dbReference>
<feature type="region of interest" description="Disordered" evidence="7">
    <location>
        <begin position="222"/>
        <end position="264"/>
    </location>
</feature>
<feature type="compositionally biased region" description="Polar residues" evidence="7">
    <location>
        <begin position="239"/>
        <end position="249"/>
    </location>
</feature>
<feature type="non-terminal residue" evidence="9">
    <location>
        <position position="1"/>
    </location>
</feature>
<dbReference type="InterPro" id="IPR033389">
    <property type="entry name" value="AUX/IAA_dom"/>
</dbReference>
<evidence type="ECO:0000313" key="9">
    <source>
        <dbReference type="EMBL" id="CAK9140432.1"/>
    </source>
</evidence>
<evidence type="ECO:0000313" key="10">
    <source>
        <dbReference type="Proteomes" id="UP001642360"/>
    </source>
</evidence>
<dbReference type="SUPFAM" id="SSF54277">
    <property type="entry name" value="CAD &amp; PB1 domains"/>
    <property type="match status" value="1"/>
</dbReference>
<comment type="caution">
    <text evidence="9">The sequence shown here is derived from an EMBL/GenBank/DDBJ whole genome shotgun (WGS) entry which is preliminary data.</text>
</comment>
<dbReference type="AlphaFoldDB" id="A0ABC8R8E8"/>
<sequence>QDIVVDVSCGTLMLNTFGVDKDFRTQLFIDFLGNRGATYSQLGGVSLLAQRNWWQIQWDEHSSILRPDRVSPWEIEPLGEASPSNPQPPQRNKRARPPVLPLPNQDLSPLGLWKSQHVNSPSAFSYCDPLRGRDLYVSPNFSSGTKASSFSYSENNSLPPISSKSTYWSNQLGTMAESFAPLANIEATEKRQANRCRLFGIELLDHSTIEETSAVVVSRAEVEDHPAPSMDTESDQHSEPSNINRSDIPSSCEPERSCLQSTHESQSRQIRSCTKVHMEGTAVWRAVDLTRLDGYEDLLIKLEEVFDIKGELCGSSKKWQVVYTDDEDDIMMVGDDPWHEFCNMVRKIFIYTAEEVKKLSRKTKLHVDDEG</sequence>
<feature type="region of interest" description="Disordered" evidence="7">
    <location>
        <begin position="75"/>
        <end position="101"/>
    </location>
</feature>
<comment type="similarity">
    <text evidence="6">Belongs to the Aux/IAA family.</text>
</comment>
<dbReference type="Pfam" id="PF02309">
    <property type="entry name" value="AUX_IAA"/>
    <property type="match status" value="1"/>
</dbReference>
<evidence type="ECO:0000259" key="8">
    <source>
        <dbReference type="PROSITE" id="PS51745"/>
    </source>
</evidence>
<accession>A0ABC8R8E8</accession>
<proteinExistence type="inferred from homology"/>
<dbReference type="Gene3D" id="3.10.20.90">
    <property type="entry name" value="Phosphatidylinositol 3-kinase Catalytic Subunit, Chain A, domain 1"/>
    <property type="match status" value="1"/>
</dbReference>
<keyword evidence="10" id="KW-1185">Reference proteome</keyword>
<keyword evidence="3 6" id="KW-0804">Transcription</keyword>
<keyword evidence="4 6" id="KW-0539">Nucleus</keyword>
<dbReference type="Gene3D" id="2.30.30.1040">
    <property type="match status" value="1"/>
</dbReference>
<keyword evidence="6" id="KW-0678">Repressor</keyword>
<evidence type="ECO:0000256" key="5">
    <source>
        <dbReference type="ARBA" id="ARBA00023294"/>
    </source>
</evidence>
<comment type="subcellular location">
    <subcellularLocation>
        <location evidence="1 6">Nucleus</location>
    </subcellularLocation>
</comment>
<evidence type="ECO:0000256" key="6">
    <source>
        <dbReference type="RuleBase" id="RU004549"/>
    </source>
</evidence>
<dbReference type="PANTHER" id="PTHR31384">
    <property type="entry name" value="AUXIN RESPONSE FACTOR 4-RELATED"/>
    <property type="match status" value="1"/>
</dbReference>
<protein>
    <recommendedName>
        <fullName evidence="6">Auxin-responsive protein</fullName>
    </recommendedName>
</protein>
<comment type="subunit">
    <text evidence="6">Homodimers and heterodimers.</text>
</comment>
<evidence type="ECO:0000256" key="7">
    <source>
        <dbReference type="SAM" id="MobiDB-lite"/>
    </source>
</evidence>
<dbReference type="PANTHER" id="PTHR31384:SF96">
    <property type="entry name" value="AUXIN RESPONSE FACTOR 1"/>
    <property type="match status" value="1"/>
</dbReference>
<keyword evidence="2 6" id="KW-0805">Transcription regulation</keyword>
<gene>
    <name evidence="9" type="ORF">ILEXP_LOCUS7886</name>
</gene>
<dbReference type="InterPro" id="IPR044835">
    <property type="entry name" value="ARF_plant"/>
</dbReference>
<dbReference type="GO" id="GO:0005634">
    <property type="term" value="C:nucleus"/>
    <property type="evidence" value="ECO:0007669"/>
    <property type="project" value="UniProtKB-SubCell"/>
</dbReference>
<dbReference type="Proteomes" id="UP001642360">
    <property type="component" value="Unassembled WGS sequence"/>
</dbReference>
<feature type="domain" description="PB1" evidence="8">
    <location>
        <begin position="271"/>
        <end position="370"/>
    </location>
</feature>
<comment type="function">
    <text evidence="6">Aux/IAA proteins are short-lived transcriptional factors that function as repressors of early auxin response genes at low auxin concentrations.</text>
</comment>
<dbReference type="FunFam" id="3.10.20.90:FF:000047">
    <property type="entry name" value="Auxin response factor"/>
    <property type="match status" value="1"/>
</dbReference>
<evidence type="ECO:0000256" key="1">
    <source>
        <dbReference type="ARBA" id="ARBA00004123"/>
    </source>
</evidence>
<dbReference type="PROSITE" id="PS51745">
    <property type="entry name" value="PB1"/>
    <property type="match status" value="1"/>
</dbReference>
<evidence type="ECO:0000256" key="2">
    <source>
        <dbReference type="ARBA" id="ARBA00023015"/>
    </source>
</evidence>
<evidence type="ECO:0000256" key="4">
    <source>
        <dbReference type="ARBA" id="ARBA00023242"/>
    </source>
</evidence>
<reference evidence="9 10" key="1">
    <citation type="submission" date="2024-02" db="EMBL/GenBank/DDBJ databases">
        <authorList>
            <person name="Vignale AGUSTIN F."/>
            <person name="Sosa J E."/>
            <person name="Modenutti C."/>
        </authorList>
    </citation>
    <scope>NUCLEOTIDE SEQUENCE [LARGE SCALE GENOMIC DNA]</scope>
</reference>
<evidence type="ECO:0000256" key="3">
    <source>
        <dbReference type="ARBA" id="ARBA00023163"/>
    </source>
</evidence>
<name>A0ABC8R8E8_9AQUA</name>
<dbReference type="GO" id="GO:0009734">
    <property type="term" value="P:auxin-activated signaling pathway"/>
    <property type="evidence" value="ECO:0007669"/>
    <property type="project" value="UniProtKB-UniRule"/>
</dbReference>
<dbReference type="EMBL" id="CAUOFW020001042">
    <property type="protein sequence ID" value="CAK9140432.1"/>
    <property type="molecule type" value="Genomic_DNA"/>
</dbReference>